<feature type="transmembrane region" description="Helical" evidence="7">
    <location>
        <begin position="129"/>
        <end position="151"/>
    </location>
</feature>
<dbReference type="PANTHER" id="PTHR43394">
    <property type="entry name" value="ATP-DEPENDENT PERMEASE MDL1, MITOCHONDRIAL"/>
    <property type="match status" value="1"/>
</dbReference>
<keyword evidence="6 7" id="KW-0472">Membrane</keyword>
<feature type="transmembrane region" description="Helical" evidence="7">
    <location>
        <begin position="272"/>
        <end position="292"/>
    </location>
</feature>
<feature type="transmembrane region" description="Helical" evidence="7">
    <location>
        <begin position="16"/>
        <end position="38"/>
    </location>
</feature>
<evidence type="ECO:0000256" key="4">
    <source>
        <dbReference type="ARBA" id="ARBA00022840"/>
    </source>
</evidence>
<dbReference type="Proteomes" id="UP001500713">
    <property type="component" value="Unassembled WGS sequence"/>
</dbReference>
<dbReference type="SUPFAM" id="SSF90123">
    <property type="entry name" value="ABC transporter transmembrane region"/>
    <property type="match status" value="1"/>
</dbReference>
<evidence type="ECO:0000256" key="3">
    <source>
        <dbReference type="ARBA" id="ARBA00022741"/>
    </source>
</evidence>
<evidence type="ECO:0000256" key="6">
    <source>
        <dbReference type="ARBA" id="ARBA00023136"/>
    </source>
</evidence>
<dbReference type="RefSeq" id="WP_229954161.1">
    <property type="nucleotide sequence ID" value="NZ_BAAAEM010000002.1"/>
</dbReference>
<dbReference type="Gene3D" id="1.20.1560.10">
    <property type="entry name" value="ABC transporter type 1, transmembrane domain"/>
    <property type="match status" value="1"/>
</dbReference>
<protein>
    <submittedName>
        <fullName evidence="10">ABC transporter ATP-binding protein</fullName>
    </submittedName>
</protein>
<name>A0ABP3JWE5_9SPHN</name>
<keyword evidence="11" id="KW-1185">Reference proteome</keyword>
<dbReference type="GO" id="GO:0005524">
    <property type="term" value="F:ATP binding"/>
    <property type="evidence" value="ECO:0007669"/>
    <property type="project" value="UniProtKB-KW"/>
</dbReference>
<dbReference type="Pfam" id="PF00664">
    <property type="entry name" value="ABC_membrane"/>
    <property type="match status" value="1"/>
</dbReference>
<evidence type="ECO:0000256" key="2">
    <source>
        <dbReference type="ARBA" id="ARBA00022692"/>
    </source>
</evidence>
<keyword evidence="2 7" id="KW-0812">Transmembrane</keyword>
<evidence type="ECO:0000256" key="1">
    <source>
        <dbReference type="ARBA" id="ARBA00004651"/>
    </source>
</evidence>
<comment type="subcellular location">
    <subcellularLocation>
        <location evidence="1">Cell membrane</location>
        <topology evidence="1">Multi-pass membrane protein</topology>
    </subcellularLocation>
</comment>
<evidence type="ECO:0000256" key="5">
    <source>
        <dbReference type="ARBA" id="ARBA00022989"/>
    </source>
</evidence>
<feature type="transmembrane region" description="Helical" evidence="7">
    <location>
        <begin position="245"/>
        <end position="266"/>
    </location>
</feature>
<feature type="domain" description="ABC transporter" evidence="8">
    <location>
        <begin position="331"/>
        <end position="560"/>
    </location>
</feature>
<evidence type="ECO:0000313" key="10">
    <source>
        <dbReference type="EMBL" id="GAA0465674.1"/>
    </source>
</evidence>
<dbReference type="Gene3D" id="3.40.50.300">
    <property type="entry name" value="P-loop containing nucleotide triphosphate hydrolases"/>
    <property type="match status" value="1"/>
</dbReference>
<dbReference type="InterPro" id="IPR027417">
    <property type="entry name" value="P-loop_NTPase"/>
</dbReference>
<keyword evidence="4 10" id="KW-0067">ATP-binding</keyword>
<evidence type="ECO:0000313" key="11">
    <source>
        <dbReference type="Proteomes" id="UP001500713"/>
    </source>
</evidence>
<dbReference type="SUPFAM" id="SSF52540">
    <property type="entry name" value="P-loop containing nucleoside triphosphate hydrolases"/>
    <property type="match status" value="1"/>
</dbReference>
<dbReference type="InterPro" id="IPR039421">
    <property type="entry name" value="Type_1_exporter"/>
</dbReference>
<evidence type="ECO:0000256" key="7">
    <source>
        <dbReference type="SAM" id="Phobius"/>
    </source>
</evidence>
<gene>
    <name evidence="10" type="ORF">GCM10009096_02880</name>
</gene>
<organism evidence="10 11">
    <name type="scientific">Parasphingorhabdus litoris</name>
    <dbReference type="NCBI Taxonomy" id="394733"/>
    <lineage>
        <taxon>Bacteria</taxon>
        <taxon>Pseudomonadati</taxon>
        <taxon>Pseudomonadota</taxon>
        <taxon>Alphaproteobacteria</taxon>
        <taxon>Sphingomonadales</taxon>
        <taxon>Sphingomonadaceae</taxon>
        <taxon>Parasphingorhabdus</taxon>
    </lineage>
</organism>
<accession>A0ABP3JWE5</accession>
<evidence type="ECO:0000259" key="8">
    <source>
        <dbReference type="PROSITE" id="PS50893"/>
    </source>
</evidence>
<dbReference type="SMART" id="SM00382">
    <property type="entry name" value="AAA"/>
    <property type="match status" value="1"/>
</dbReference>
<proteinExistence type="predicted"/>
<feature type="domain" description="ABC transmembrane type-1" evidence="9">
    <location>
        <begin position="16"/>
        <end position="301"/>
    </location>
</feature>
<feature type="transmembrane region" description="Helical" evidence="7">
    <location>
        <begin position="50"/>
        <end position="72"/>
    </location>
</feature>
<dbReference type="PROSITE" id="PS00211">
    <property type="entry name" value="ABC_TRANSPORTER_1"/>
    <property type="match status" value="1"/>
</dbReference>
<dbReference type="CDD" id="cd07346">
    <property type="entry name" value="ABC_6TM_exporters"/>
    <property type="match status" value="1"/>
</dbReference>
<dbReference type="PANTHER" id="PTHR43394:SF1">
    <property type="entry name" value="ATP-BINDING CASSETTE SUB-FAMILY B MEMBER 10, MITOCHONDRIAL"/>
    <property type="match status" value="1"/>
</dbReference>
<reference evidence="11" key="1">
    <citation type="journal article" date="2019" name="Int. J. Syst. Evol. Microbiol.">
        <title>The Global Catalogue of Microorganisms (GCM) 10K type strain sequencing project: providing services to taxonomists for standard genome sequencing and annotation.</title>
        <authorList>
            <consortium name="The Broad Institute Genomics Platform"/>
            <consortium name="The Broad Institute Genome Sequencing Center for Infectious Disease"/>
            <person name="Wu L."/>
            <person name="Ma J."/>
        </authorList>
    </citation>
    <scope>NUCLEOTIDE SEQUENCE [LARGE SCALE GENOMIC DNA]</scope>
    <source>
        <strain evidence="11">JCM 14162</strain>
    </source>
</reference>
<evidence type="ECO:0000259" key="9">
    <source>
        <dbReference type="PROSITE" id="PS50929"/>
    </source>
</evidence>
<dbReference type="InterPro" id="IPR003439">
    <property type="entry name" value="ABC_transporter-like_ATP-bd"/>
</dbReference>
<dbReference type="PROSITE" id="PS50929">
    <property type="entry name" value="ABC_TM1F"/>
    <property type="match status" value="1"/>
</dbReference>
<keyword evidence="3" id="KW-0547">Nucleotide-binding</keyword>
<dbReference type="EMBL" id="BAAAEM010000002">
    <property type="protein sequence ID" value="GAA0465674.1"/>
    <property type="molecule type" value="Genomic_DNA"/>
</dbReference>
<dbReference type="InterPro" id="IPR011527">
    <property type="entry name" value="ABC1_TM_dom"/>
</dbReference>
<dbReference type="PROSITE" id="PS50893">
    <property type="entry name" value="ABC_TRANSPORTER_2"/>
    <property type="match status" value="1"/>
</dbReference>
<dbReference type="InterPro" id="IPR017871">
    <property type="entry name" value="ABC_transporter-like_CS"/>
</dbReference>
<keyword evidence="5 7" id="KW-1133">Transmembrane helix</keyword>
<sequence length="561" mass="60325">MTACLPQLVNRNRGTILAILVLNGFAQAAAIGGIGLALKSQFDAMQNAANSLTTLVAPTAIMATLALVIAALKWRERIDMERLGQDYVFETRMRIFSHISGMSAQGIEELRKGVVMLRFVNDLTALRQWISMGIASAIVAMTILVGALAFLTMINPMIGLVCLAVMFAGAGSILLTGKHVDHTIREARRRRGNIAGNIAEKLSNMVMIQAFGQRRTERKKLRRQSKSLKNAMEARASATGLVRALAYLVTSLTLVAAMSVGAFAIYNATATMGEIVAAFGIVTLAAPALSGFGRLFEYWKDAGVAQEKIGSIFQRGPAISPSSSREPLQNVKGELRFENVSSGSVIKNFSATASPGTVIAVKGISGSGKTTLLRLAQRLIDPDSGIIRLDGRDILSIRTGELRRTVSIASSLMPLIRGTIWSNIAYGCVKATPEDIRRGAQRAGIAIDNPGAALHSERAVHEQGTNLSAGERARIILARALVCNPKVLLLDEPEQNLDELGIAALRRVIRTFEGTVIMATHDQHLLGMADNIWTLGKQRGQSQDCNQHDQQTQIGLAGTLK</sequence>
<dbReference type="InterPro" id="IPR036640">
    <property type="entry name" value="ABC1_TM_sf"/>
</dbReference>
<comment type="caution">
    <text evidence="10">The sequence shown here is derived from an EMBL/GenBank/DDBJ whole genome shotgun (WGS) entry which is preliminary data.</text>
</comment>
<feature type="transmembrane region" description="Helical" evidence="7">
    <location>
        <begin position="157"/>
        <end position="175"/>
    </location>
</feature>
<dbReference type="Pfam" id="PF00005">
    <property type="entry name" value="ABC_tran"/>
    <property type="match status" value="1"/>
</dbReference>
<dbReference type="InterPro" id="IPR003593">
    <property type="entry name" value="AAA+_ATPase"/>
</dbReference>